<evidence type="ECO:0000313" key="3">
    <source>
        <dbReference type="Proteomes" id="UP000326476"/>
    </source>
</evidence>
<name>A0A5N1BZM5_9LACT</name>
<comment type="caution">
    <text evidence="2">The sequence shown here is derived from an EMBL/GenBank/DDBJ whole genome shotgun (WGS) entry which is preliminary data.</text>
</comment>
<protein>
    <submittedName>
        <fullName evidence="2">Uncharacterized protein</fullName>
    </submittedName>
</protein>
<feature type="compositionally biased region" description="Acidic residues" evidence="1">
    <location>
        <begin position="98"/>
        <end position="114"/>
    </location>
</feature>
<dbReference type="EMBL" id="VYVN01000001">
    <property type="protein sequence ID" value="KAA9242803.1"/>
    <property type="molecule type" value="Genomic_DNA"/>
</dbReference>
<dbReference type="RefSeq" id="WP_150982596.1">
    <property type="nucleotide sequence ID" value="NZ_VYVN01000001.1"/>
</dbReference>
<dbReference type="Proteomes" id="UP000326476">
    <property type="component" value="Unassembled WGS sequence"/>
</dbReference>
<gene>
    <name evidence="2" type="ORF">F6I34_01155</name>
</gene>
<organism evidence="2 3">
    <name type="scientific">Aerococcus tenax</name>
    <dbReference type="NCBI Taxonomy" id="3078812"/>
    <lineage>
        <taxon>Bacteria</taxon>
        <taxon>Bacillati</taxon>
        <taxon>Bacillota</taxon>
        <taxon>Bacilli</taxon>
        <taxon>Lactobacillales</taxon>
        <taxon>Aerococcaceae</taxon>
        <taxon>Aerococcus</taxon>
    </lineage>
</organism>
<proteinExistence type="predicted"/>
<reference evidence="3" key="1">
    <citation type="submission" date="2019-09" db="EMBL/GenBank/DDBJ databases">
        <title>Draft genome sequence assemblies of isolates from the urinary tract.</title>
        <authorList>
            <person name="Mores C.R."/>
            <person name="Putonti C."/>
            <person name="Wolfe A.J."/>
        </authorList>
    </citation>
    <scope>NUCLEOTIDE SEQUENCE [LARGE SCALE GENOMIC DNA]</scope>
    <source>
        <strain evidence="3">UMB8614</strain>
    </source>
</reference>
<evidence type="ECO:0000256" key="1">
    <source>
        <dbReference type="SAM" id="MobiDB-lite"/>
    </source>
</evidence>
<sequence>MTKDEIKEVRVQATLAAAGIRIDEAKTLINIIKRKAYVKAFNVEDLAEWGEDEIAEYAFECAEEMTRLQSLAETLDESIIETNYSLKELDKLLFGGSEESEDEAPADLKEAEED</sequence>
<keyword evidence="3" id="KW-1185">Reference proteome</keyword>
<accession>A0A5N1BZM5</accession>
<feature type="region of interest" description="Disordered" evidence="1">
    <location>
        <begin position="95"/>
        <end position="114"/>
    </location>
</feature>
<evidence type="ECO:0000313" key="2">
    <source>
        <dbReference type="EMBL" id="KAA9242803.1"/>
    </source>
</evidence>
<dbReference type="AlphaFoldDB" id="A0A5N1BZM5"/>